<dbReference type="EMBL" id="BAAANQ010000004">
    <property type="protein sequence ID" value="GAA2052732.1"/>
    <property type="molecule type" value="Genomic_DNA"/>
</dbReference>
<proteinExistence type="inferred from homology"/>
<comment type="similarity">
    <text evidence="1">Belongs to the N-acetylmuramoyl-L-alanine amidase 2 family.</text>
</comment>
<dbReference type="SUPFAM" id="SSF55846">
    <property type="entry name" value="N-acetylmuramoyl-L-alanine amidase-like"/>
    <property type="match status" value="1"/>
</dbReference>
<dbReference type="Proteomes" id="UP001403094">
    <property type="component" value="Unassembled WGS sequence"/>
</dbReference>
<evidence type="ECO:0000313" key="5">
    <source>
        <dbReference type="EMBL" id="GAA2052732.1"/>
    </source>
</evidence>
<comment type="caution">
    <text evidence="5">The sequence shown here is derived from an EMBL/GenBank/DDBJ whole genome shotgun (WGS) entry which is preliminary data.</text>
</comment>
<dbReference type="Gene3D" id="3.40.80.10">
    <property type="entry name" value="Peptidoglycan recognition protein-like"/>
    <property type="match status" value="1"/>
</dbReference>
<evidence type="ECO:0008006" key="7">
    <source>
        <dbReference type="Google" id="ProtNLM"/>
    </source>
</evidence>
<reference evidence="6" key="1">
    <citation type="journal article" date="2019" name="Int. J. Syst. Evol. Microbiol.">
        <title>The Global Catalogue of Microorganisms (GCM) 10K type strain sequencing project: providing services to taxonomists for standard genome sequencing and annotation.</title>
        <authorList>
            <consortium name="The Broad Institute Genomics Platform"/>
            <consortium name="The Broad Institute Genome Sequencing Center for Infectious Disease"/>
            <person name="Wu L."/>
            <person name="Ma J."/>
        </authorList>
    </citation>
    <scope>NUCLEOTIDE SEQUENCE [LARGE SCALE GENOMIC DNA]</scope>
    <source>
        <strain evidence="6">JCM 14549</strain>
    </source>
</reference>
<feature type="region of interest" description="Disordered" evidence="2">
    <location>
        <begin position="259"/>
        <end position="296"/>
    </location>
</feature>
<gene>
    <name evidence="5" type="ORF">GCM10009757_27010</name>
</gene>
<dbReference type="InterPro" id="IPR015510">
    <property type="entry name" value="PGRP"/>
</dbReference>
<dbReference type="PANTHER" id="PTHR11022:SF41">
    <property type="entry name" value="PEPTIDOGLYCAN-RECOGNITION PROTEIN LC-RELATED"/>
    <property type="match status" value="1"/>
</dbReference>
<dbReference type="InterPro" id="IPR036505">
    <property type="entry name" value="Amidase/PGRP_sf"/>
</dbReference>
<dbReference type="InterPro" id="IPR002502">
    <property type="entry name" value="Amidase_domain"/>
</dbReference>
<evidence type="ECO:0000256" key="2">
    <source>
        <dbReference type="SAM" id="MobiDB-lite"/>
    </source>
</evidence>
<name>A0ABP5GS35_9ACTN</name>
<accession>A0ABP5GS35</accession>
<dbReference type="SMART" id="SM00701">
    <property type="entry name" value="PGRP"/>
    <property type="match status" value="1"/>
</dbReference>
<feature type="domain" description="Peptidoglycan recognition protein family" evidence="4">
    <location>
        <begin position="63"/>
        <end position="210"/>
    </location>
</feature>
<keyword evidence="6" id="KW-1185">Reference proteome</keyword>
<feature type="domain" description="N-acetylmuramoyl-L-alanine amidase" evidence="3">
    <location>
        <begin position="77"/>
        <end position="238"/>
    </location>
</feature>
<dbReference type="PANTHER" id="PTHR11022">
    <property type="entry name" value="PEPTIDOGLYCAN RECOGNITION PROTEIN"/>
    <property type="match status" value="1"/>
</dbReference>
<evidence type="ECO:0000259" key="4">
    <source>
        <dbReference type="SMART" id="SM00701"/>
    </source>
</evidence>
<dbReference type="RefSeq" id="WP_346070608.1">
    <property type="nucleotide sequence ID" value="NZ_BAAANQ010000004.1"/>
</dbReference>
<evidence type="ECO:0000256" key="1">
    <source>
        <dbReference type="ARBA" id="ARBA00007553"/>
    </source>
</evidence>
<organism evidence="5 6">
    <name type="scientific">Streptomyces cheonanensis</name>
    <dbReference type="NCBI Taxonomy" id="312720"/>
    <lineage>
        <taxon>Bacteria</taxon>
        <taxon>Bacillati</taxon>
        <taxon>Actinomycetota</taxon>
        <taxon>Actinomycetes</taxon>
        <taxon>Kitasatosporales</taxon>
        <taxon>Streptomycetaceae</taxon>
        <taxon>Streptomyces</taxon>
    </lineage>
</organism>
<dbReference type="SMART" id="SM00644">
    <property type="entry name" value="Ami_2"/>
    <property type="match status" value="1"/>
</dbReference>
<protein>
    <recommendedName>
        <fullName evidence="7">N-acetylmuramoyl-L-alanine amidase</fullName>
    </recommendedName>
</protein>
<dbReference type="CDD" id="cd06583">
    <property type="entry name" value="PGRP"/>
    <property type="match status" value="1"/>
</dbReference>
<dbReference type="Pfam" id="PF01510">
    <property type="entry name" value="Amidase_2"/>
    <property type="match status" value="1"/>
</dbReference>
<feature type="compositionally biased region" description="Low complexity" evidence="2">
    <location>
        <begin position="270"/>
        <end position="282"/>
    </location>
</feature>
<dbReference type="InterPro" id="IPR006619">
    <property type="entry name" value="PGRP_domain_met/bac"/>
</dbReference>
<evidence type="ECO:0000259" key="3">
    <source>
        <dbReference type="SMART" id="SM00644"/>
    </source>
</evidence>
<sequence length="296" mass="31191">MRETTDITAAGATRRRFALAAAVLPLALLVTWDGVRGAGPQEAGGERAQDAEAVTQAAIARPPGIVTRAEWGADETLRSGPTTYTGAVKAVFVHHTAHPDTYDCAEAPDLLREMYAYHVGLRGWDDLGYNFMVDKCGTIYEGRSGGLERNAYGAHTEGFNSDTVGVAVLGTYDQLEPPREVLDAIARIAAWKLRSGVDPRARTQLVSTNGDSRFAEGAAVEVEVISGHRDTSYTHCPGEALYAALPAIRAEAARLRSEAAQALAGGGAGAPDAPDTPDVPGGEAVREEPRMPSGPP</sequence>
<evidence type="ECO:0000313" key="6">
    <source>
        <dbReference type="Proteomes" id="UP001403094"/>
    </source>
</evidence>